<feature type="coiled-coil region" evidence="3">
    <location>
        <begin position="127"/>
        <end position="189"/>
    </location>
</feature>
<proteinExistence type="predicted"/>
<dbReference type="EMBL" id="VXIT01000022">
    <property type="protein sequence ID" value="KAA6406826.1"/>
    <property type="molecule type" value="Genomic_DNA"/>
</dbReference>
<dbReference type="OrthoDB" id="2593073at2759"/>
<name>A0A5M8PCV5_9LECA</name>
<dbReference type="PROSITE" id="PS50217">
    <property type="entry name" value="BZIP"/>
    <property type="match status" value="1"/>
</dbReference>
<dbReference type="GO" id="GO:0090575">
    <property type="term" value="C:RNA polymerase II transcription regulator complex"/>
    <property type="evidence" value="ECO:0007669"/>
    <property type="project" value="TreeGrafter"/>
</dbReference>
<evidence type="ECO:0000313" key="7">
    <source>
        <dbReference type="Proteomes" id="UP000324767"/>
    </source>
</evidence>
<dbReference type="InterPro" id="IPR004827">
    <property type="entry name" value="bZIP"/>
</dbReference>
<dbReference type="InterPro" id="IPR046347">
    <property type="entry name" value="bZIP_sf"/>
</dbReference>
<keyword evidence="3" id="KW-0175">Coiled coil</keyword>
<comment type="caution">
    <text evidence="6">The sequence shown here is derived from an EMBL/GenBank/DDBJ whole genome shotgun (WGS) entry which is preliminary data.</text>
</comment>
<gene>
    <name evidence="6" type="ORF">FRX48_09324</name>
</gene>
<dbReference type="PANTHER" id="PTHR40621">
    <property type="entry name" value="TRANSCRIPTION FACTOR KAPC-RELATED"/>
    <property type="match status" value="1"/>
</dbReference>
<dbReference type="InterPro" id="IPR050936">
    <property type="entry name" value="AP-1-like"/>
</dbReference>
<reference evidence="6 7" key="1">
    <citation type="submission" date="2019-09" db="EMBL/GenBank/DDBJ databases">
        <title>The hologenome of the rock-dwelling lichen Lasallia pustulata.</title>
        <authorList>
            <person name="Greshake Tzovaras B."/>
            <person name="Segers F."/>
            <person name="Bicker A."/>
            <person name="Dal Grande F."/>
            <person name="Otte J."/>
            <person name="Hankeln T."/>
            <person name="Schmitt I."/>
            <person name="Ebersberger I."/>
        </authorList>
    </citation>
    <scope>NUCLEOTIDE SEQUENCE [LARGE SCALE GENOMIC DNA]</scope>
    <source>
        <strain evidence="6">A1-1</strain>
    </source>
</reference>
<evidence type="ECO:0000256" key="1">
    <source>
        <dbReference type="ARBA" id="ARBA00004123"/>
    </source>
</evidence>
<dbReference type="SUPFAM" id="SSF57959">
    <property type="entry name" value="Leucine zipper domain"/>
    <property type="match status" value="1"/>
</dbReference>
<comment type="subcellular location">
    <subcellularLocation>
        <location evidence="1">Nucleus</location>
    </subcellularLocation>
</comment>
<feature type="compositionally biased region" description="Low complexity" evidence="4">
    <location>
        <begin position="32"/>
        <end position="45"/>
    </location>
</feature>
<dbReference type="AlphaFoldDB" id="A0A5M8PCV5"/>
<keyword evidence="2" id="KW-0539">Nucleus</keyword>
<dbReference type="CDD" id="cd14688">
    <property type="entry name" value="bZIP_YAP"/>
    <property type="match status" value="1"/>
</dbReference>
<feature type="domain" description="BZIP" evidence="5">
    <location>
        <begin position="109"/>
        <end position="172"/>
    </location>
</feature>
<protein>
    <recommendedName>
        <fullName evidence="5">BZIP domain-containing protein</fullName>
    </recommendedName>
</protein>
<dbReference type="Pfam" id="PF00170">
    <property type="entry name" value="bZIP_1"/>
    <property type="match status" value="1"/>
</dbReference>
<dbReference type="GO" id="GO:0000976">
    <property type="term" value="F:transcription cis-regulatory region binding"/>
    <property type="evidence" value="ECO:0007669"/>
    <property type="project" value="InterPro"/>
</dbReference>
<dbReference type="Proteomes" id="UP000324767">
    <property type="component" value="Unassembled WGS sequence"/>
</dbReference>
<dbReference type="PANTHER" id="PTHR40621:SF6">
    <property type="entry name" value="AP-1-LIKE TRANSCRIPTION FACTOR YAP1-RELATED"/>
    <property type="match status" value="1"/>
</dbReference>
<evidence type="ECO:0000313" key="6">
    <source>
        <dbReference type="EMBL" id="KAA6406826.1"/>
    </source>
</evidence>
<dbReference type="Gene3D" id="1.20.5.170">
    <property type="match status" value="1"/>
</dbReference>
<evidence type="ECO:0000256" key="4">
    <source>
        <dbReference type="SAM" id="MobiDB-lite"/>
    </source>
</evidence>
<evidence type="ECO:0000256" key="2">
    <source>
        <dbReference type="ARBA" id="ARBA00023242"/>
    </source>
</evidence>
<accession>A0A5M8PCV5</accession>
<evidence type="ECO:0000259" key="5">
    <source>
        <dbReference type="PROSITE" id="PS50217"/>
    </source>
</evidence>
<feature type="region of interest" description="Disordered" evidence="4">
    <location>
        <begin position="1"/>
        <end position="45"/>
    </location>
</feature>
<feature type="compositionally biased region" description="Low complexity" evidence="4">
    <location>
        <begin position="1"/>
        <end position="18"/>
    </location>
</feature>
<dbReference type="GO" id="GO:0001228">
    <property type="term" value="F:DNA-binding transcription activator activity, RNA polymerase II-specific"/>
    <property type="evidence" value="ECO:0007669"/>
    <property type="project" value="TreeGrafter"/>
</dbReference>
<evidence type="ECO:0000256" key="3">
    <source>
        <dbReference type="SAM" id="Coils"/>
    </source>
</evidence>
<sequence>MEDTYHSPSMYTSSPSSYEHTPLHFADTPDMSTYSYEHTSSGSSSGASMQYFTGFETPDYEPQAFFTNPTQFVDPRATNLIEFTDLTTRYHDERRRVRSEPPRDDEAVSTMHMRRRAQNRASQRAFRERKEKYVADLQTQLHELESRNRKLEKSRSDLDRANERLQREVDRLRAELQSLDSEAEQSMGDLLAPEIFEQYFQRP</sequence>
<organism evidence="6 7">
    <name type="scientific">Lasallia pustulata</name>
    <dbReference type="NCBI Taxonomy" id="136370"/>
    <lineage>
        <taxon>Eukaryota</taxon>
        <taxon>Fungi</taxon>
        <taxon>Dikarya</taxon>
        <taxon>Ascomycota</taxon>
        <taxon>Pezizomycotina</taxon>
        <taxon>Lecanoromycetes</taxon>
        <taxon>OSLEUM clade</taxon>
        <taxon>Umbilicariomycetidae</taxon>
        <taxon>Umbilicariales</taxon>
        <taxon>Umbilicariaceae</taxon>
        <taxon>Lasallia</taxon>
    </lineage>
</organism>
<dbReference type="PROSITE" id="PS00036">
    <property type="entry name" value="BZIP_BASIC"/>
    <property type="match status" value="1"/>
</dbReference>
<dbReference type="SMART" id="SM00338">
    <property type="entry name" value="BRLZ"/>
    <property type="match status" value="1"/>
</dbReference>